<name>A0A099I6N6_CLOIN</name>
<dbReference type="InterPro" id="IPR012547">
    <property type="entry name" value="PDDEXK_9"/>
</dbReference>
<gene>
    <name evidence="1" type="ORF">CIAN88_14245</name>
</gene>
<reference evidence="1 2" key="1">
    <citation type="submission" date="2014-08" db="EMBL/GenBank/DDBJ databases">
        <title>Clostridium innocuum, an unnegligible vancomycin-resistant pathogen causing extra-intestinal infections.</title>
        <authorList>
            <person name="Feng Y."/>
            <person name="Chiu C.-H."/>
        </authorList>
    </citation>
    <scope>NUCLEOTIDE SEQUENCE [LARGE SCALE GENOMIC DNA]</scope>
    <source>
        <strain evidence="1 2">AN88</strain>
    </source>
</reference>
<sequence>MGLICALGGQCLNAGYLTIKEITDALEGKYVLKIPNNEIKREFQSLTAYYFHLDESSVAYLLDNFQNKNWDAFISGYRNILKTAVSYFDLINENSYQTLLLGLFMQLDNKYEIISNRERGSGRLDILLKSKLIDRASFLIELKYTKDTNVNLKELAQKGFQQILDKEYAMDMENVMKIGMAHCGKQVEIYVGKDAESIG</sequence>
<evidence type="ECO:0008006" key="3">
    <source>
        <dbReference type="Google" id="ProtNLM"/>
    </source>
</evidence>
<dbReference type="PANTHER" id="PTHR34825">
    <property type="entry name" value="CONSERVED PROTEIN, WITH A WEAK D-GALACTARATE DEHYDRATASE/ALTRONATE HYDROLASE DOMAIN"/>
    <property type="match status" value="1"/>
</dbReference>
<dbReference type="Pfam" id="PF08011">
    <property type="entry name" value="PDDEXK_9"/>
    <property type="match status" value="1"/>
</dbReference>
<protein>
    <recommendedName>
        <fullName evidence="3">AAA-ATPase-like domain-containing protein</fullName>
    </recommendedName>
</protein>
<dbReference type="PANTHER" id="PTHR34825:SF1">
    <property type="entry name" value="AAA-ATPASE-LIKE DOMAIN-CONTAINING PROTEIN"/>
    <property type="match status" value="1"/>
</dbReference>
<evidence type="ECO:0000313" key="2">
    <source>
        <dbReference type="Proteomes" id="UP000030008"/>
    </source>
</evidence>
<dbReference type="AlphaFoldDB" id="A0A099I6N6"/>
<dbReference type="Proteomes" id="UP000030008">
    <property type="component" value="Unassembled WGS sequence"/>
</dbReference>
<dbReference type="RefSeq" id="WP_044906095.1">
    <property type="nucleotide sequence ID" value="NZ_JQIF01000063.1"/>
</dbReference>
<comment type="caution">
    <text evidence="1">The sequence shown here is derived from an EMBL/GenBank/DDBJ whole genome shotgun (WGS) entry which is preliminary data.</text>
</comment>
<proteinExistence type="predicted"/>
<accession>A0A099I6N6</accession>
<organism evidence="1 2">
    <name type="scientific">Clostridium innocuum</name>
    <dbReference type="NCBI Taxonomy" id="1522"/>
    <lineage>
        <taxon>Bacteria</taxon>
        <taxon>Bacillati</taxon>
        <taxon>Bacillota</taxon>
        <taxon>Clostridia</taxon>
        <taxon>Eubacteriales</taxon>
        <taxon>Clostridiaceae</taxon>
        <taxon>Clostridium</taxon>
    </lineage>
</organism>
<evidence type="ECO:0000313" key="1">
    <source>
        <dbReference type="EMBL" id="KGJ52543.1"/>
    </source>
</evidence>
<dbReference type="EMBL" id="JQIF01000063">
    <property type="protein sequence ID" value="KGJ52543.1"/>
    <property type="molecule type" value="Genomic_DNA"/>
</dbReference>